<comment type="cofactor">
    <cofactor evidence="8">
        <name>S-adenosyl-L-methionine</name>
        <dbReference type="ChEBI" id="CHEBI:59789"/>
    </cofactor>
    <text evidence="8">Binds 1 S-adenosyl-L-methionine per subunit.</text>
</comment>
<dbReference type="GO" id="GO:0016840">
    <property type="term" value="F:carbon-nitrogen lyase activity"/>
    <property type="evidence" value="ECO:0007669"/>
    <property type="project" value="UniProtKB-UniRule"/>
</dbReference>
<dbReference type="CDD" id="cd01335">
    <property type="entry name" value="Radical_SAM"/>
    <property type="match status" value="1"/>
</dbReference>
<feature type="binding site" evidence="8">
    <location>
        <begin position="10"/>
        <end position="12"/>
    </location>
    <ligand>
        <name>substrate</name>
    </ligand>
</feature>
<dbReference type="GeneID" id="85230115"/>
<keyword evidence="5 8" id="KW-0408">Iron</keyword>
<comment type="subunit">
    <text evidence="8">Homodimer.</text>
</comment>
<dbReference type="PIRSF" id="PIRSF000370">
    <property type="entry name" value="QueE"/>
    <property type="match status" value="1"/>
</dbReference>
<keyword evidence="3 8" id="KW-0479">Metal-binding</keyword>
<dbReference type="HAMAP" id="MF_00917">
    <property type="entry name" value="QueE"/>
    <property type="match status" value="1"/>
</dbReference>
<feature type="binding site" evidence="8">
    <location>
        <position position="33"/>
    </location>
    <ligand>
        <name>[4Fe-4S] cluster</name>
        <dbReference type="ChEBI" id="CHEBI:49883"/>
        <note>4Fe-4S-S-AdoMet</note>
    </ligand>
</feature>
<protein>
    <recommendedName>
        <fullName evidence="8">7-carboxy-7-deazaguanine synthase</fullName>
        <shortName evidence="8">CDG synthase</shortName>
        <ecNumber evidence="8">4.3.99.3</ecNumber>
    </recommendedName>
    <alternativeName>
        <fullName evidence="8">Archaeosine biosynthesis protein QueE</fullName>
    </alternativeName>
</protein>
<comment type="caution">
    <text evidence="8">Lacks conserved residue(s) required for the propagation of feature annotation.</text>
</comment>
<dbReference type="AlphaFoldDB" id="A0AA97I4R8"/>
<dbReference type="EMBL" id="CP043875">
    <property type="protein sequence ID" value="WOF16651.1"/>
    <property type="molecule type" value="Genomic_DNA"/>
</dbReference>
<name>A0AA97I4R8_9EURY</name>
<dbReference type="PROSITE" id="PS51918">
    <property type="entry name" value="RADICAL_SAM"/>
    <property type="match status" value="1"/>
</dbReference>
<dbReference type="SFLD" id="SFLDS00029">
    <property type="entry name" value="Radical_SAM"/>
    <property type="match status" value="1"/>
</dbReference>
<keyword evidence="7 8" id="KW-0456">Lyase</keyword>
<evidence type="ECO:0000256" key="1">
    <source>
        <dbReference type="ARBA" id="ARBA00022485"/>
    </source>
</evidence>
<dbReference type="InterPro" id="IPR013785">
    <property type="entry name" value="Aldolase_TIM"/>
</dbReference>
<evidence type="ECO:0000256" key="3">
    <source>
        <dbReference type="ARBA" id="ARBA00022723"/>
    </source>
</evidence>
<dbReference type="GO" id="GO:0051539">
    <property type="term" value="F:4 iron, 4 sulfur cluster binding"/>
    <property type="evidence" value="ECO:0007669"/>
    <property type="project" value="UniProtKB-UniRule"/>
</dbReference>
<feature type="binding site" evidence="8">
    <location>
        <position position="38"/>
    </location>
    <ligand>
        <name>Mg(2+)</name>
        <dbReference type="ChEBI" id="CHEBI:18420"/>
    </ligand>
</feature>
<comment type="cofactor">
    <cofactor evidence="8">
        <name>[4Fe-4S] cluster</name>
        <dbReference type="ChEBI" id="CHEBI:49883"/>
    </cofactor>
    <text evidence="8">Binds 1 [4Fe-4S] cluster. The cluster is coordinated with 3 cysteines and an exchangeable S-adenosyl-L-methionine.</text>
</comment>
<dbReference type="SUPFAM" id="SSF102114">
    <property type="entry name" value="Radical SAM enzymes"/>
    <property type="match status" value="1"/>
</dbReference>
<evidence type="ECO:0000256" key="4">
    <source>
        <dbReference type="ARBA" id="ARBA00022842"/>
    </source>
</evidence>
<accession>A0AA97I4R8</accession>
<evidence type="ECO:0000256" key="6">
    <source>
        <dbReference type="ARBA" id="ARBA00023014"/>
    </source>
</evidence>
<sequence length="202" mass="22349">MKVIEIFRSLQGEGRHQGSVTTFIRLSGCNLNCKWCDTPESHEGGIDMDIPEIVRAVENLGSKDICVTGGEPLLWMEELVSLLRELSKKGYHIEIETNGTIDPTPCMEYAEICMDMKCPSSEEESDSSLIPLLRPTDSVKFVTGGSGDLKYAKKVIESSGCSAEIFISPVWGADMGEIADYIIDNMMPVRFQVQLHKIIGVK</sequence>
<feature type="binding site" evidence="8">
    <location>
        <position position="70"/>
    </location>
    <ligand>
        <name>S-adenosyl-L-methionine</name>
        <dbReference type="ChEBI" id="CHEBI:59789"/>
    </ligand>
</feature>
<keyword evidence="1 8" id="KW-0004">4Fe-4S</keyword>
<evidence type="ECO:0000313" key="10">
    <source>
        <dbReference type="EMBL" id="WOF16651.1"/>
    </source>
</evidence>
<dbReference type="Pfam" id="PF04055">
    <property type="entry name" value="Radical_SAM"/>
    <property type="match status" value="1"/>
</dbReference>
<comment type="similarity">
    <text evidence="8">Belongs to the radical SAM superfamily. 7-carboxy-7-deazaguanine synthase family.</text>
</comment>
<gene>
    <name evidence="8" type="primary">queE</name>
    <name evidence="10" type="ORF">F1737_08090</name>
</gene>
<comment type="function">
    <text evidence="8">Catalyzes the complex heterocyclic radical-mediated conversion of 6-carboxy-5,6,7,8-tetrahydropterin (CPH4) to 7-carboxy-7-deazaguanine (CDG), a step common to the biosynthetic pathways of all 7-deazapurine-containing compounds.</text>
</comment>
<dbReference type="Proteomes" id="UP001301797">
    <property type="component" value="Chromosome"/>
</dbReference>
<feature type="binding site" evidence="8">
    <location>
        <position position="36"/>
    </location>
    <ligand>
        <name>[4Fe-4S] cluster</name>
        <dbReference type="ChEBI" id="CHEBI:49883"/>
        <note>4Fe-4S-S-AdoMet</note>
    </ligand>
</feature>
<feature type="binding site" evidence="8">
    <location>
        <position position="68"/>
    </location>
    <ligand>
        <name>substrate</name>
    </ligand>
</feature>
<keyword evidence="2 8" id="KW-0949">S-adenosyl-L-methionine</keyword>
<comment type="catalytic activity">
    <reaction evidence="8">
        <text>6-carboxy-5,6,7,8-tetrahydropterin + H(+) = 7-carboxy-7-carbaguanine + NH4(+)</text>
        <dbReference type="Rhea" id="RHEA:27974"/>
        <dbReference type="ChEBI" id="CHEBI:15378"/>
        <dbReference type="ChEBI" id="CHEBI:28938"/>
        <dbReference type="ChEBI" id="CHEBI:61032"/>
        <dbReference type="ChEBI" id="CHEBI:61036"/>
        <dbReference type="EC" id="4.3.99.3"/>
    </reaction>
</comment>
<feature type="binding site" evidence="8">
    <location>
        <position position="29"/>
    </location>
    <ligand>
        <name>[4Fe-4S] cluster</name>
        <dbReference type="ChEBI" id="CHEBI:49883"/>
        <note>4Fe-4S-S-AdoMet</note>
    </ligand>
</feature>
<evidence type="ECO:0000256" key="5">
    <source>
        <dbReference type="ARBA" id="ARBA00023004"/>
    </source>
</evidence>
<dbReference type="GO" id="GO:1904047">
    <property type="term" value="F:S-adenosyl-L-methionine binding"/>
    <property type="evidence" value="ECO:0007669"/>
    <property type="project" value="UniProtKB-UniRule"/>
</dbReference>
<reference evidence="10 11" key="1">
    <citation type="submission" date="2019-09" db="EMBL/GenBank/DDBJ databases">
        <title>The complete genome of Methanoplanus sp. FWC-SCC4.</title>
        <authorList>
            <person name="Chen S.-C."/>
            <person name="Zhou Y.-Z."/>
            <person name="Lai M.-C."/>
        </authorList>
    </citation>
    <scope>NUCLEOTIDE SEQUENCE [LARGE SCALE GENOMIC DNA]</scope>
    <source>
        <strain evidence="10 11">FWC-SCC4</strain>
    </source>
</reference>
<dbReference type="InterPro" id="IPR058240">
    <property type="entry name" value="rSAM_sf"/>
</dbReference>
<dbReference type="EC" id="4.3.99.3" evidence="8"/>
<evidence type="ECO:0000259" key="9">
    <source>
        <dbReference type="PROSITE" id="PS51918"/>
    </source>
</evidence>
<comment type="cofactor">
    <cofactor evidence="8">
        <name>Mg(2+)</name>
        <dbReference type="ChEBI" id="CHEBI:18420"/>
    </cofactor>
</comment>
<evidence type="ECO:0000256" key="8">
    <source>
        <dbReference type="HAMAP-Rule" id="MF_00917"/>
    </source>
</evidence>
<proteinExistence type="inferred from homology"/>
<keyword evidence="6 8" id="KW-0411">Iron-sulfur</keyword>
<evidence type="ECO:0000256" key="2">
    <source>
        <dbReference type="ARBA" id="ARBA00022691"/>
    </source>
</evidence>
<feature type="binding site" evidence="8">
    <location>
        <begin position="35"/>
        <end position="37"/>
    </location>
    <ligand>
        <name>S-adenosyl-L-methionine</name>
        <dbReference type="ChEBI" id="CHEBI:59789"/>
    </ligand>
</feature>
<dbReference type="Gene3D" id="3.20.20.70">
    <property type="entry name" value="Aldolase class I"/>
    <property type="match status" value="1"/>
</dbReference>
<feature type="binding site" evidence="8">
    <location>
        <position position="25"/>
    </location>
    <ligand>
        <name>substrate</name>
    </ligand>
</feature>
<dbReference type="PANTHER" id="PTHR42836:SF1">
    <property type="entry name" value="7-CARBOXY-7-DEAZAGUANINE SYNTHASE"/>
    <property type="match status" value="1"/>
</dbReference>
<dbReference type="InterPro" id="IPR007197">
    <property type="entry name" value="rSAM"/>
</dbReference>
<feature type="domain" description="Radical SAM core" evidence="9">
    <location>
        <begin position="16"/>
        <end position="202"/>
    </location>
</feature>
<evidence type="ECO:0000256" key="7">
    <source>
        <dbReference type="ARBA" id="ARBA00023239"/>
    </source>
</evidence>
<dbReference type="InterPro" id="IPR024924">
    <property type="entry name" value="7-CO-7-deazaguanine_synth-like"/>
</dbReference>
<keyword evidence="4 8" id="KW-0460">Magnesium</keyword>
<dbReference type="GO" id="GO:0000287">
    <property type="term" value="F:magnesium ion binding"/>
    <property type="evidence" value="ECO:0007669"/>
    <property type="project" value="UniProtKB-UniRule"/>
</dbReference>
<evidence type="ECO:0000313" key="11">
    <source>
        <dbReference type="Proteomes" id="UP001301797"/>
    </source>
</evidence>
<organism evidence="10 11">
    <name type="scientific">Methanochimaera problematica</name>
    <dbReference type="NCBI Taxonomy" id="2609417"/>
    <lineage>
        <taxon>Archaea</taxon>
        <taxon>Methanobacteriati</taxon>
        <taxon>Methanobacteriota</taxon>
        <taxon>Stenosarchaea group</taxon>
        <taxon>Methanomicrobia</taxon>
        <taxon>Methanomicrobiales</taxon>
        <taxon>Methanomicrobiaceae</taxon>
        <taxon>Methanochimaera</taxon>
    </lineage>
</organism>
<comment type="pathway">
    <text evidence="8">Purine metabolism; 7-cyano-7-deazaguanine biosynthesis.</text>
</comment>
<keyword evidence="11" id="KW-1185">Reference proteome</keyword>
<dbReference type="RefSeq" id="WP_317136074.1">
    <property type="nucleotide sequence ID" value="NZ_CP043875.1"/>
</dbReference>
<dbReference type="PANTHER" id="PTHR42836">
    <property type="entry name" value="7-CARBOXY-7-DEAZAGUANINE SYNTHASE"/>
    <property type="match status" value="1"/>
</dbReference>
<dbReference type="KEGG" id="mefw:F1737_08090"/>